<evidence type="ECO:0000313" key="6">
    <source>
        <dbReference type="Proteomes" id="UP000321479"/>
    </source>
</evidence>
<evidence type="ECO:0000256" key="2">
    <source>
        <dbReference type="ARBA" id="ARBA00022829"/>
    </source>
</evidence>
<protein>
    <submittedName>
        <fullName evidence="5">ParB/RepB/Spo0J family partition protein</fullName>
    </submittedName>
</protein>
<dbReference type="PANTHER" id="PTHR33375">
    <property type="entry name" value="CHROMOSOME-PARTITIONING PROTEIN PARB-RELATED"/>
    <property type="match status" value="1"/>
</dbReference>
<dbReference type="AlphaFoldDB" id="A0A5B8UVF0"/>
<dbReference type="FunFam" id="3.90.1530.30:FF:000001">
    <property type="entry name" value="Chromosome partitioning protein ParB"/>
    <property type="match status" value="1"/>
</dbReference>
<feature type="domain" description="ParB-like N-terminal" evidence="4">
    <location>
        <begin position="44"/>
        <end position="134"/>
    </location>
</feature>
<dbReference type="KEGG" id="mgin:FRZ54_10040"/>
<dbReference type="Pfam" id="PF23552">
    <property type="entry name" value="ParB_C"/>
    <property type="match status" value="1"/>
</dbReference>
<dbReference type="SMART" id="SM00470">
    <property type="entry name" value="ParB"/>
    <property type="match status" value="1"/>
</dbReference>
<dbReference type="InterPro" id="IPR003115">
    <property type="entry name" value="ParB_N"/>
</dbReference>
<dbReference type="Proteomes" id="UP000321479">
    <property type="component" value="Chromosome"/>
</dbReference>
<name>A0A5B8UVF0_9SPHI</name>
<evidence type="ECO:0000313" key="5">
    <source>
        <dbReference type="EMBL" id="QEC62902.1"/>
    </source>
</evidence>
<keyword evidence="2" id="KW-0159">Chromosome partition</keyword>
<reference evidence="5 6" key="1">
    <citation type="journal article" date="2017" name="Curr. Microbiol.">
        <title>Mucilaginibacter ginsenosidivorans sp. nov., Isolated from Soil of Ginseng Field.</title>
        <authorList>
            <person name="Kim M.M."/>
            <person name="Siddiqi M.Z."/>
            <person name="Im W.T."/>
        </authorList>
    </citation>
    <scope>NUCLEOTIDE SEQUENCE [LARGE SCALE GENOMIC DNA]</scope>
    <source>
        <strain evidence="5 6">Gsoil 3017</strain>
    </source>
</reference>
<gene>
    <name evidence="5" type="ORF">FRZ54_10040</name>
</gene>
<dbReference type="RefSeq" id="WP_147031478.1">
    <property type="nucleotide sequence ID" value="NZ_CP042436.1"/>
</dbReference>
<dbReference type="GO" id="GO:0007059">
    <property type="term" value="P:chromosome segregation"/>
    <property type="evidence" value="ECO:0007669"/>
    <property type="project" value="UniProtKB-KW"/>
</dbReference>
<dbReference type="Gene3D" id="1.10.10.2830">
    <property type="match status" value="1"/>
</dbReference>
<proteinExistence type="inferred from homology"/>
<dbReference type="EMBL" id="CP042436">
    <property type="protein sequence ID" value="QEC62902.1"/>
    <property type="molecule type" value="Genomic_DNA"/>
</dbReference>
<evidence type="ECO:0000256" key="3">
    <source>
        <dbReference type="ARBA" id="ARBA00023125"/>
    </source>
</evidence>
<dbReference type="InterPro" id="IPR057240">
    <property type="entry name" value="ParB_dimer_C"/>
</dbReference>
<dbReference type="GO" id="GO:0003677">
    <property type="term" value="F:DNA binding"/>
    <property type="evidence" value="ECO:0007669"/>
    <property type="project" value="UniProtKB-KW"/>
</dbReference>
<dbReference type="InterPro" id="IPR041468">
    <property type="entry name" value="HTH_ParB/Spo0J"/>
</dbReference>
<dbReference type="GO" id="GO:0005694">
    <property type="term" value="C:chromosome"/>
    <property type="evidence" value="ECO:0007669"/>
    <property type="project" value="TreeGrafter"/>
</dbReference>
<dbReference type="FunFam" id="1.10.10.2830:FF:000001">
    <property type="entry name" value="Chromosome partitioning protein ParB"/>
    <property type="match status" value="1"/>
</dbReference>
<dbReference type="NCBIfam" id="TIGR00180">
    <property type="entry name" value="parB_part"/>
    <property type="match status" value="1"/>
</dbReference>
<keyword evidence="6" id="KW-1185">Reference proteome</keyword>
<accession>A0A5B8UVF0</accession>
<comment type="similarity">
    <text evidence="1">Belongs to the ParB family.</text>
</comment>
<keyword evidence="3" id="KW-0238">DNA-binding</keyword>
<evidence type="ECO:0000259" key="4">
    <source>
        <dbReference type="SMART" id="SM00470"/>
    </source>
</evidence>
<dbReference type="InterPro" id="IPR036086">
    <property type="entry name" value="ParB/Sulfiredoxin_sf"/>
</dbReference>
<dbReference type="Gene3D" id="3.90.1530.30">
    <property type="match status" value="1"/>
</dbReference>
<dbReference type="PANTHER" id="PTHR33375:SF1">
    <property type="entry name" value="CHROMOSOME-PARTITIONING PROTEIN PARB-RELATED"/>
    <property type="match status" value="1"/>
</dbReference>
<sequence>MSAEKRNALGKGLSALLNDSVSVLPNKNDFGTGTPEVNPMGSVNEIKISEIEVNPFQPRTDFDTDALTELADSIKLQGLIQPITVRRLSAHRYQLISGERRLRASRLAGLTSIPAYVRTANDQQMLEMALIENIQRENLNAIEVALSFQRMIEECNLKQEELGERVSKNRSTVTNYLRLLKLPPTIQASIRDGQVSMGHARALITINDPDKQLYIHKLITKDGLSVRKVEELARELQRPVKKEGKQPEPLSFQVQKIQADLASKFSTQVKLKVNSQGKGSIEIPFLSEDDLSRILEMLDW</sequence>
<dbReference type="InterPro" id="IPR004437">
    <property type="entry name" value="ParB/RepB/Spo0J"/>
</dbReference>
<dbReference type="OrthoDB" id="9802051at2"/>
<dbReference type="CDD" id="cd16393">
    <property type="entry name" value="SPO0J_N"/>
    <property type="match status" value="1"/>
</dbReference>
<dbReference type="Pfam" id="PF17762">
    <property type="entry name" value="HTH_ParB"/>
    <property type="match status" value="1"/>
</dbReference>
<dbReference type="SUPFAM" id="SSF110849">
    <property type="entry name" value="ParB/Sulfiredoxin"/>
    <property type="match status" value="1"/>
</dbReference>
<evidence type="ECO:0000256" key="1">
    <source>
        <dbReference type="ARBA" id="ARBA00006295"/>
    </source>
</evidence>
<dbReference type="InterPro" id="IPR050336">
    <property type="entry name" value="Chromosome_partition/occlusion"/>
</dbReference>
<organism evidence="5 6">
    <name type="scientific">Mucilaginibacter ginsenosidivorans</name>
    <dbReference type="NCBI Taxonomy" id="398053"/>
    <lineage>
        <taxon>Bacteria</taxon>
        <taxon>Pseudomonadati</taxon>
        <taxon>Bacteroidota</taxon>
        <taxon>Sphingobacteriia</taxon>
        <taxon>Sphingobacteriales</taxon>
        <taxon>Sphingobacteriaceae</taxon>
        <taxon>Mucilaginibacter</taxon>
    </lineage>
</organism>
<dbReference type="SUPFAM" id="SSF109709">
    <property type="entry name" value="KorB DNA-binding domain-like"/>
    <property type="match status" value="1"/>
</dbReference>
<dbReference type="Pfam" id="PF02195">
    <property type="entry name" value="ParB_N"/>
    <property type="match status" value="1"/>
</dbReference>